<evidence type="ECO:0000259" key="1">
    <source>
        <dbReference type="Pfam" id="PF05368"/>
    </source>
</evidence>
<reference evidence="2 3" key="1">
    <citation type="submission" date="2019-09" db="EMBL/GenBank/DDBJ databases">
        <title>Chitinophaga ginsengihumi sp. nov., isolated from soil of ginseng rhizosphere.</title>
        <authorList>
            <person name="Lee J."/>
        </authorList>
    </citation>
    <scope>NUCLEOTIDE SEQUENCE [LARGE SCALE GENOMIC DNA]</scope>
    <source>
        <strain evidence="2 3">BN140078</strain>
    </source>
</reference>
<organism evidence="2 3">
    <name type="scientific">Chitinophaga agrisoli</name>
    <dbReference type="NCBI Taxonomy" id="2607653"/>
    <lineage>
        <taxon>Bacteria</taxon>
        <taxon>Pseudomonadati</taxon>
        <taxon>Bacteroidota</taxon>
        <taxon>Chitinophagia</taxon>
        <taxon>Chitinophagales</taxon>
        <taxon>Chitinophagaceae</taxon>
        <taxon>Chitinophaga</taxon>
    </lineage>
</organism>
<dbReference type="PANTHER" id="PTHR43162:SF1">
    <property type="entry name" value="PRESTALK A DIFFERENTIATION PROTEIN A"/>
    <property type="match status" value="1"/>
</dbReference>
<protein>
    <submittedName>
        <fullName evidence="2">NAD(P)H-binding protein</fullName>
    </submittedName>
</protein>
<dbReference type="PANTHER" id="PTHR43162">
    <property type="match status" value="1"/>
</dbReference>
<comment type="caution">
    <text evidence="2">The sequence shown here is derived from an EMBL/GenBank/DDBJ whole genome shotgun (WGS) entry which is preliminary data.</text>
</comment>
<dbReference type="InterPro" id="IPR008030">
    <property type="entry name" value="NmrA-like"/>
</dbReference>
<feature type="domain" description="NmrA-like" evidence="1">
    <location>
        <begin position="6"/>
        <end position="286"/>
    </location>
</feature>
<keyword evidence="3" id="KW-1185">Reference proteome</keyword>
<dbReference type="Gene3D" id="3.90.25.10">
    <property type="entry name" value="UDP-galactose 4-epimerase, domain 1"/>
    <property type="match status" value="1"/>
</dbReference>
<dbReference type="SUPFAM" id="SSF51735">
    <property type="entry name" value="NAD(P)-binding Rossmann-fold domains"/>
    <property type="match status" value="1"/>
</dbReference>
<dbReference type="RefSeq" id="WP_149841875.1">
    <property type="nucleotide sequence ID" value="NZ_VUOC01000004.1"/>
</dbReference>
<dbReference type="Proteomes" id="UP000324611">
    <property type="component" value="Unassembled WGS sequence"/>
</dbReference>
<evidence type="ECO:0000313" key="2">
    <source>
        <dbReference type="EMBL" id="KAA2240698.1"/>
    </source>
</evidence>
<accession>A0A5B2VPU2</accession>
<reference evidence="2 3" key="2">
    <citation type="submission" date="2019-09" db="EMBL/GenBank/DDBJ databases">
        <authorList>
            <person name="Jin C."/>
        </authorList>
    </citation>
    <scope>NUCLEOTIDE SEQUENCE [LARGE SCALE GENOMIC DNA]</scope>
    <source>
        <strain evidence="2 3">BN140078</strain>
    </source>
</reference>
<dbReference type="InterPro" id="IPR051604">
    <property type="entry name" value="Ergot_Alk_Oxidoreductase"/>
</dbReference>
<evidence type="ECO:0000313" key="3">
    <source>
        <dbReference type="Proteomes" id="UP000324611"/>
    </source>
</evidence>
<gene>
    <name evidence="2" type="ORF">F0L74_31635</name>
</gene>
<dbReference type="Pfam" id="PF05368">
    <property type="entry name" value="NmrA"/>
    <property type="match status" value="1"/>
</dbReference>
<dbReference type="EMBL" id="VUOC01000004">
    <property type="protein sequence ID" value="KAA2240698.1"/>
    <property type="molecule type" value="Genomic_DNA"/>
</dbReference>
<proteinExistence type="predicted"/>
<dbReference type="Gene3D" id="3.40.50.720">
    <property type="entry name" value="NAD(P)-binding Rossmann-like Domain"/>
    <property type="match status" value="1"/>
</dbReference>
<dbReference type="InterPro" id="IPR036291">
    <property type="entry name" value="NAD(P)-bd_dom_sf"/>
</dbReference>
<name>A0A5B2VPU2_9BACT</name>
<sequence length="305" mass="33758">MDLKKKAAVLVTGATGQSGAMVIRELILQQVPVRALVRDREKARIWDGIPEVEIITGNMLQPDSLQPTLAGIERALLISSANDRMVDTQCSFIDACKAAGVPHVIKFSGEESQIGYNPQHFRFTREHNEIEGYLERSGLQWTHLRPSQFMQVYLREAAAIRTTGELRLPLEDIRMSPVDVRDIAKIAAALLAGGGYQSQRLRITGPEALSLAEIAAIIARIANYPVRYAAISIEERSQALLAAGLPPFFVEAVAAQTAERCKHPQARIDLNTHRLFNVTPTTFEQFVLHHAMDFGAPGDHYSNIK</sequence>
<dbReference type="AlphaFoldDB" id="A0A5B2VPU2"/>